<dbReference type="SUPFAM" id="SSF47413">
    <property type="entry name" value="lambda repressor-like DNA-binding domains"/>
    <property type="match status" value="1"/>
</dbReference>
<dbReference type="InterPro" id="IPR010982">
    <property type="entry name" value="Lambda_DNA-bd_dom_sf"/>
</dbReference>
<organism evidence="3 4">
    <name type="scientific">Magnetospirillum aberrantis SpK</name>
    <dbReference type="NCBI Taxonomy" id="908842"/>
    <lineage>
        <taxon>Bacteria</taxon>
        <taxon>Pseudomonadati</taxon>
        <taxon>Pseudomonadota</taxon>
        <taxon>Alphaproteobacteria</taxon>
        <taxon>Rhodospirillales</taxon>
        <taxon>Rhodospirillaceae</taxon>
        <taxon>Magnetospirillum</taxon>
    </lineage>
</organism>
<accession>A0A7C9QVV9</accession>
<evidence type="ECO:0000313" key="4">
    <source>
        <dbReference type="Proteomes" id="UP000480684"/>
    </source>
</evidence>
<keyword evidence="1" id="KW-0238">DNA-binding</keyword>
<dbReference type="Pfam" id="PF01381">
    <property type="entry name" value="HTH_3"/>
    <property type="match status" value="1"/>
</dbReference>
<evidence type="ECO:0000256" key="1">
    <source>
        <dbReference type="ARBA" id="ARBA00023125"/>
    </source>
</evidence>
<feature type="domain" description="HTH cro/C1-type" evidence="2">
    <location>
        <begin position="13"/>
        <end position="67"/>
    </location>
</feature>
<dbReference type="Proteomes" id="UP000480684">
    <property type="component" value="Unassembled WGS sequence"/>
</dbReference>
<dbReference type="GO" id="GO:0003700">
    <property type="term" value="F:DNA-binding transcription factor activity"/>
    <property type="evidence" value="ECO:0007669"/>
    <property type="project" value="TreeGrafter"/>
</dbReference>
<evidence type="ECO:0000313" key="3">
    <source>
        <dbReference type="EMBL" id="NFV81903.1"/>
    </source>
</evidence>
<dbReference type="PANTHER" id="PTHR46797">
    <property type="entry name" value="HTH-TYPE TRANSCRIPTIONAL REGULATOR"/>
    <property type="match status" value="1"/>
</dbReference>
<gene>
    <name evidence="3" type="ORF">G4223_17480</name>
</gene>
<dbReference type="Gene3D" id="1.10.260.40">
    <property type="entry name" value="lambda repressor-like DNA-binding domains"/>
    <property type="match status" value="1"/>
</dbReference>
<dbReference type="RefSeq" id="WP_163682382.1">
    <property type="nucleotide sequence ID" value="NZ_JAAIYP010000044.1"/>
</dbReference>
<protein>
    <submittedName>
        <fullName evidence="3">Helix-turn-helix transcriptional regulator</fullName>
    </submittedName>
</protein>
<dbReference type="PROSITE" id="PS50943">
    <property type="entry name" value="HTH_CROC1"/>
    <property type="match status" value="1"/>
</dbReference>
<dbReference type="GO" id="GO:0003677">
    <property type="term" value="F:DNA binding"/>
    <property type="evidence" value="ECO:0007669"/>
    <property type="project" value="UniProtKB-KW"/>
</dbReference>
<dbReference type="InterPro" id="IPR001387">
    <property type="entry name" value="Cro/C1-type_HTH"/>
</dbReference>
<keyword evidence="4" id="KW-1185">Reference proteome</keyword>
<reference evidence="3 4" key="1">
    <citation type="submission" date="2020-02" db="EMBL/GenBank/DDBJ databases">
        <authorList>
            <person name="Dziuba M."/>
            <person name="Kuznetsov B."/>
            <person name="Mardanov A."/>
            <person name="Ravin N."/>
            <person name="Grouzdev D."/>
        </authorList>
    </citation>
    <scope>NUCLEOTIDE SEQUENCE [LARGE SCALE GENOMIC DNA]</scope>
    <source>
        <strain evidence="3 4">SpK</strain>
    </source>
</reference>
<proteinExistence type="predicted"/>
<dbReference type="EMBL" id="JAAIYP010000044">
    <property type="protein sequence ID" value="NFV81903.1"/>
    <property type="molecule type" value="Genomic_DNA"/>
</dbReference>
<dbReference type="AlphaFoldDB" id="A0A7C9QVV9"/>
<dbReference type="SMART" id="SM00530">
    <property type="entry name" value="HTH_XRE"/>
    <property type="match status" value="1"/>
</dbReference>
<evidence type="ECO:0000259" key="2">
    <source>
        <dbReference type="PROSITE" id="PS50943"/>
    </source>
</evidence>
<dbReference type="GO" id="GO:0005829">
    <property type="term" value="C:cytosol"/>
    <property type="evidence" value="ECO:0007669"/>
    <property type="project" value="TreeGrafter"/>
</dbReference>
<name>A0A7C9QVV9_9PROT</name>
<sequence>MEMELGRRIGSRIRQLREERGLTQAQFAEMTGKAVETISNMERGKTIPGLLTLDQFARHLGVPLEEMVKSNQPEADPHSQNAAIVAAAARRLPDNEMELVAGMIGLLDKQRRKSRRSQP</sequence>
<dbReference type="PANTHER" id="PTHR46797:SF1">
    <property type="entry name" value="METHYLPHOSPHONATE SYNTHASE"/>
    <property type="match status" value="1"/>
</dbReference>
<dbReference type="CDD" id="cd00093">
    <property type="entry name" value="HTH_XRE"/>
    <property type="match status" value="1"/>
</dbReference>
<dbReference type="InterPro" id="IPR050807">
    <property type="entry name" value="TransReg_Diox_bact_type"/>
</dbReference>
<comment type="caution">
    <text evidence="3">The sequence shown here is derived from an EMBL/GenBank/DDBJ whole genome shotgun (WGS) entry which is preliminary data.</text>
</comment>